<evidence type="ECO:0000313" key="9">
    <source>
        <dbReference type="EMBL" id="MBK1620377.1"/>
    </source>
</evidence>
<feature type="active site" description="Proton donor/acceptor" evidence="7">
    <location>
        <position position="123"/>
    </location>
</feature>
<dbReference type="GO" id="GO:0009252">
    <property type="term" value="P:peptidoglycan biosynthetic process"/>
    <property type="evidence" value="ECO:0007669"/>
    <property type="project" value="UniProtKB-KW"/>
</dbReference>
<feature type="active site" description="Nucleophile" evidence="7">
    <location>
        <position position="145"/>
    </location>
</feature>
<keyword evidence="5 7" id="KW-0573">Peptidoglycan synthesis</keyword>
<comment type="pathway">
    <text evidence="1 7">Cell wall biogenesis; peptidoglycan biosynthesis.</text>
</comment>
<dbReference type="Proteomes" id="UP001138768">
    <property type="component" value="Unassembled WGS sequence"/>
</dbReference>
<evidence type="ECO:0000256" key="5">
    <source>
        <dbReference type="ARBA" id="ARBA00022984"/>
    </source>
</evidence>
<keyword evidence="10" id="KW-1185">Reference proteome</keyword>
<comment type="caution">
    <text evidence="9">The sequence shown here is derived from an EMBL/GenBank/DDBJ whole genome shotgun (WGS) entry which is preliminary data.</text>
</comment>
<dbReference type="InterPro" id="IPR038063">
    <property type="entry name" value="Transpep_catalytic_dom"/>
</dbReference>
<dbReference type="SUPFAM" id="SSF141523">
    <property type="entry name" value="L,D-transpeptidase catalytic domain-like"/>
    <property type="match status" value="1"/>
</dbReference>
<feature type="domain" description="L,D-TPase catalytic" evidence="8">
    <location>
        <begin position="33"/>
        <end position="169"/>
    </location>
</feature>
<sequence>MLLSLLILSLHQFEYQLPAWRVDLLGADPPKADLVLVEKGARRLSLIRNGEIYRQWRISLGFDPIGHKQREGDGRTPEGRYILDWRNPGSCCFKSLHVSYPDAADRAAAAARGDDPGGLIMIHGQVNGSGWLGWLNQYRDHTHGCIALRNGPMEIVWRAVEDGTPIEIRP</sequence>
<dbReference type="GO" id="GO:0004180">
    <property type="term" value="F:carboxypeptidase activity"/>
    <property type="evidence" value="ECO:0007669"/>
    <property type="project" value="UniProtKB-ARBA"/>
</dbReference>
<name>A0A9X0WBH9_9GAMM</name>
<dbReference type="GO" id="GO:0016740">
    <property type="term" value="F:transferase activity"/>
    <property type="evidence" value="ECO:0007669"/>
    <property type="project" value="UniProtKB-KW"/>
</dbReference>
<dbReference type="AlphaFoldDB" id="A0A9X0WBH9"/>
<evidence type="ECO:0000256" key="3">
    <source>
        <dbReference type="ARBA" id="ARBA00022679"/>
    </source>
</evidence>
<comment type="similarity">
    <text evidence="2">Belongs to the YkuD family.</text>
</comment>
<evidence type="ECO:0000256" key="2">
    <source>
        <dbReference type="ARBA" id="ARBA00005992"/>
    </source>
</evidence>
<evidence type="ECO:0000256" key="7">
    <source>
        <dbReference type="PROSITE-ProRule" id="PRU01373"/>
    </source>
</evidence>
<dbReference type="PANTHER" id="PTHR36699:SF1">
    <property type="entry name" value="L,D-TRANSPEPTIDASE YAFK-RELATED"/>
    <property type="match status" value="1"/>
</dbReference>
<evidence type="ECO:0000313" key="10">
    <source>
        <dbReference type="Proteomes" id="UP001138768"/>
    </source>
</evidence>
<evidence type="ECO:0000256" key="1">
    <source>
        <dbReference type="ARBA" id="ARBA00004752"/>
    </source>
</evidence>
<keyword evidence="3" id="KW-0808">Transferase</keyword>
<dbReference type="CDD" id="cd16913">
    <property type="entry name" value="YkuD_like"/>
    <property type="match status" value="1"/>
</dbReference>
<evidence type="ECO:0000259" key="8">
    <source>
        <dbReference type="PROSITE" id="PS52029"/>
    </source>
</evidence>
<dbReference type="GO" id="GO:0071555">
    <property type="term" value="P:cell wall organization"/>
    <property type="evidence" value="ECO:0007669"/>
    <property type="project" value="UniProtKB-UniRule"/>
</dbReference>
<evidence type="ECO:0000256" key="4">
    <source>
        <dbReference type="ARBA" id="ARBA00022960"/>
    </source>
</evidence>
<organism evidence="9 10">
    <name type="scientific">Lamprobacter modestohalophilus</name>
    <dbReference type="NCBI Taxonomy" id="1064514"/>
    <lineage>
        <taxon>Bacteria</taxon>
        <taxon>Pseudomonadati</taxon>
        <taxon>Pseudomonadota</taxon>
        <taxon>Gammaproteobacteria</taxon>
        <taxon>Chromatiales</taxon>
        <taxon>Chromatiaceae</taxon>
        <taxon>Lamprobacter</taxon>
    </lineage>
</organism>
<dbReference type="GO" id="GO:0008360">
    <property type="term" value="P:regulation of cell shape"/>
    <property type="evidence" value="ECO:0007669"/>
    <property type="project" value="UniProtKB-UniRule"/>
</dbReference>
<keyword evidence="6 7" id="KW-0961">Cell wall biogenesis/degradation</keyword>
<dbReference type="InterPro" id="IPR005490">
    <property type="entry name" value="LD_TPept_cat_dom"/>
</dbReference>
<accession>A0A9X0WBH9</accession>
<proteinExistence type="inferred from homology"/>
<dbReference type="PROSITE" id="PS52029">
    <property type="entry name" value="LD_TPASE"/>
    <property type="match status" value="1"/>
</dbReference>
<gene>
    <name evidence="9" type="ORF">CKO42_18415</name>
</gene>
<reference evidence="9 10" key="1">
    <citation type="journal article" date="2020" name="Microorganisms">
        <title>Osmotic Adaptation and Compatible Solute Biosynthesis of Phototrophic Bacteria as Revealed from Genome Analyses.</title>
        <authorList>
            <person name="Imhoff J.F."/>
            <person name="Rahn T."/>
            <person name="Kunzel S."/>
            <person name="Keller A."/>
            <person name="Neulinger S.C."/>
        </authorList>
    </citation>
    <scope>NUCLEOTIDE SEQUENCE [LARGE SCALE GENOMIC DNA]</scope>
    <source>
        <strain evidence="9 10">DSM 25653</strain>
    </source>
</reference>
<dbReference type="PANTHER" id="PTHR36699">
    <property type="entry name" value="LD-TRANSPEPTIDASE"/>
    <property type="match status" value="1"/>
</dbReference>
<protein>
    <recommendedName>
        <fullName evidence="8">L,D-TPase catalytic domain-containing protein</fullName>
    </recommendedName>
</protein>
<dbReference type="Gene3D" id="2.40.440.10">
    <property type="entry name" value="L,D-transpeptidase catalytic domain-like"/>
    <property type="match status" value="1"/>
</dbReference>
<keyword evidence="4 7" id="KW-0133">Cell shape</keyword>
<dbReference type="EMBL" id="NRRY01000038">
    <property type="protein sequence ID" value="MBK1620377.1"/>
    <property type="molecule type" value="Genomic_DNA"/>
</dbReference>
<evidence type="ECO:0000256" key="6">
    <source>
        <dbReference type="ARBA" id="ARBA00023316"/>
    </source>
</evidence>
<dbReference type="Pfam" id="PF03734">
    <property type="entry name" value="YkuD"/>
    <property type="match status" value="1"/>
</dbReference>